<dbReference type="InterPro" id="IPR036291">
    <property type="entry name" value="NAD(P)-bd_dom_sf"/>
</dbReference>
<dbReference type="Gene3D" id="3.40.50.720">
    <property type="entry name" value="NAD(P)-binding Rossmann-like Domain"/>
    <property type="match status" value="1"/>
</dbReference>
<proteinExistence type="inferred from homology"/>
<evidence type="ECO:0000259" key="6">
    <source>
        <dbReference type="Pfam" id="PF08546"/>
    </source>
</evidence>
<dbReference type="Pfam" id="PF02558">
    <property type="entry name" value="ApbA"/>
    <property type="match status" value="1"/>
</dbReference>
<comment type="similarity">
    <text evidence="1 4">Belongs to the ketopantoate reductase family.</text>
</comment>
<evidence type="ECO:0000256" key="4">
    <source>
        <dbReference type="RuleBase" id="RU362068"/>
    </source>
</evidence>
<dbReference type="Gene3D" id="1.10.1040.10">
    <property type="entry name" value="N-(1-d-carboxylethyl)-l-norvaline Dehydrogenase, domain 2"/>
    <property type="match status" value="1"/>
</dbReference>
<keyword evidence="3 4" id="KW-0560">Oxidoreductase</keyword>
<dbReference type="PANTHER" id="PTHR21708">
    <property type="entry name" value="PROBABLE 2-DEHYDROPANTOATE 2-REDUCTASE"/>
    <property type="match status" value="1"/>
</dbReference>
<dbReference type="SUPFAM" id="SSF48179">
    <property type="entry name" value="6-phosphogluconate dehydrogenase C-terminal domain-like"/>
    <property type="match status" value="1"/>
</dbReference>
<dbReference type="InterPro" id="IPR051402">
    <property type="entry name" value="KPR-Related"/>
</dbReference>
<keyword evidence="2 4" id="KW-0521">NADP</keyword>
<feature type="domain" description="Ketopantoate reductase C-terminal" evidence="6">
    <location>
        <begin position="179"/>
        <end position="302"/>
    </location>
</feature>
<dbReference type="InterPro" id="IPR013328">
    <property type="entry name" value="6PGD_dom2"/>
</dbReference>
<organism evidence="7 8">
    <name type="scientific">Caldibacillus debilis</name>
    <dbReference type="NCBI Taxonomy" id="301148"/>
    <lineage>
        <taxon>Bacteria</taxon>
        <taxon>Bacillati</taxon>
        <taxon>Bacillota</taxon>
        <taxon>Bacilli</taxon>
        <taxon>Bacillales</taxon>
        <taxon>Bacillaceae</taxon>
        <taxon>Caldibacillus</taxon>
    </lineage>
</organism>
<dbReference type="EMBL" id="LQYT01000065">
    <property type="protein sequence ID" value="KYD16157.1"/>
    <property type="molecule type" value="Genomic_DNA"/>
</dbReference>
<dbReference type="InterPro" id="IPR013752">
    <property type="entry name" value="KPA_reductase"/>
</dbReference>
<dbReference type="STRING" id="301148.B4135_2666"/>
<reference evidence="7 8" key="1">
    <citation type="submission" date="2016-01" db="EMBL/GenBank/DDBJ databases">
        <title>Draft Genome Sequences of Seven Thermophilic Sporeformers Isolated from Foods.</title>
        <authorList>
            <person name="Berendsen E.M."/>
            <person name="Wells-Bennik M.H."/>
            <person name="Krawcyk A.O."/>
            <person name="De Jong A."/>
            <person name="Holsappel S."/>
            <person name="Eijlander R.T."/>
            <person name="Kuipers O.P."/>
        </authorList>
    </citation>
    <scope>NUCLEOTIDE SEQUENCE [LARGE SCALE GENOMIC DNA]</scope>
    <source>
        <strain evidence="7 8">B4135</strain>
    </source>
</reference>
<dbReference type="EC" id="1.1.1.169" evidence="4"/>
<dbReference type="FunFam" id="3.40.50.720:FF:000307">
    <property type="entry name" value="2-dehydropantoate 2-reductase"/>
    <property type="match status" value="1"/>
</dbReference>
<evidence type="ECO:0000256" key="1">
    <source>
        <dbReference type="ARBA" id="ARBA00007870"/>
    </source>
</evidence>
<dbReference type="NCBIfam" id="TIGR00745">
    <property type="entry name" value="apbA_panE"/>
    <property type="match status" value="1"/>
</dbReference>
<dbReference type="InterPro" id="IPR013332">
    <property type="entry name" value="KPR_N"/>
</dbReference>
<evidence type="ECO:0000259" key="5">
    <source>
        <dbReference type="Pfam" id="PF02558"/>
    </source>
</evidence>
<protein>
    <recommendedName>
        <fullName evidence="4">2-dehydropantoate 2-reductase</fullName>
        <ecNumber evidence="4">1.1.1.169</ecNumber>
    </recommendedName>
    <alternativeName>
        <fullName evidence="4">Ketopantoate reductase</fullName>
    </alternativeName>
</protein>
<dbReference type="UniPathway" id="UPA00028">
    <property type="reaction ID" value="UER00004"/>
</dbReference>
<dbReference type="Proteomes" id="UP000075683">
    <property type="component" value="Unassembled WGS sequence"/>
</dbReference>
<gene>
    <name evidence="7" type="ORF">B4135_2666</name>
</gene>
<comment type="function">
    <text evidence="4">Catalyzes the NADPH-dependent reduction of ketopantoate into pantoic acid.</text>
</comment>
<dbReference type="OrthoDB" id="9793586at2"/>
<evidence type="ECO:0000313" key="7">
    <source>
        <dbReference type="EMBL" id="KYD16157.1"/>
    </source>
</evidence>
<dbReference type="Pfam" id="PF08546">
    <property type="entry name" value="ApbA_C"/>
    <property type="match status" value="1"/>
</dbReference>
<name>A0A150LV85_9BACI</name>
<dbReference type="PANTHER" id="PTHR21708:SF26">
    <property type="entry name" value="2-DEHYDROPANTOATE 2-REDUCTASE"/>
    <property type="match status" value="1"/>
</dbReference>
<dbReference type="InterPro" id="IPR008927">
    <property type="entry name" value="6-PGluconate_DH-like_C_sf"/>
</dbReference>
<dbReference type="GO" id="GO:0008677">
    <property type="term" value="F:2-dehydropantoate 2-reductase activity"/>
    <property type="evidence" value="ECO:0007669"/>
    <property type="project" value="UniProtKB-EC"/>
</dbReference>
<dbReference type="RefSeq" id="WP_061569298.1">
    <property type="nucleotide sequence ID" value="NZ_LQYT01000065.1"/>
</dbReference>
<evidence type="ECO:0000256" key="2">
    <source>
        <dbReference type="ARBA" id="ARBA00022857"/>
    </source>
</evidence>
<feature type="domain" description="Ketopantoate reductase N-terminal" evidence="5">
    <location>
        <begin position="3"/>
        <end position="151"/>
    </location>
</feature>
<accession>A0A150LV85</accession>
<evidence type="ECO:0000256" key="3">
    <source>
        <dbReference type="ARBA" id="ARBA00023002"/>
    </source>
</evidence>
<keyword evidence="4" id="KW-0566">Pantothenate biosynthesis</keyword>
<dbReference type="PATRIC" id="fig|301148.3.peg.4289"/>
<dbReference type="FunFam" id="1.10.1040.10:FF:000017">
    <property type="entry name" value="2-dehydropantoate 2-reductase"/>
    <property type="match status" value="1"/>
</dbReference>
<dbReference type="GO" id="GO:0005737">
    <property type="term" value="C:cytoplasm"/>
    <property type="evidence" value="ECO:0007669"/>
    <property type="project" value="TreeGrafter"/>
</dbReference>
<sequence length="313" mass="34730">MKIVIFGAGALGAYYGGRLLESGRDAVFFVREKRAEKLKRFGLAIHSPNGDAAFTEVPFATRTEEIGKADLVLLAVKGYHLRDTLPALKELVKKGGKVLPILNGVEHYEVLQKELGKENVLGGLSYIMASLDEHGHVIHANPQDALLFGPLAPSQEDFCAQVEDLFRPASFTAIKTDAIETAIWEKYMFITAFSGVTSAADLPIGIIRSHPETLEIARQIVKEMKRLANLYQVPLTEEQVEKTEQIFQALPEEGTSSMHRDKKKGLPLELDHLHGAALRMAERKKAKLPYIQFVYQLLKPYEKGLKPSETAAP</sequence>
<dbReference type="AlphaFoldDB" id="A0A150LV85"/>
<dbReference type="SUPFAM" id="SSF51735">
    <property type="entry name" value="NAD(P)-binding Rossmann-fold domains"/>
    <property type="match status" value="1"/>
</dbReference>
<comment type="pathway">
    <text evidence="4">Cofactor biosynthesis; (R)-pantothenate biosynthesis; (R)-pantoate from 3-methyl-2-oxobutanoate: step 2/2.</text>
</comment>
<comment type="catalytic activity">
    <reaction evidence="4">
        <text>(R)-pantoate + NADP(+) = 2-dehydropantoate + NADPH + H(+)</text>
        <dbReference type="Rhea" id="RHEA:16233"/>
        <dbReference type="ChEBI" id="CHEBI:11561"/>
        <dbReference type="ChEBI" id="CHEBI:15378"/>
        <dbReference type="ChEBI" id="CHEBI:15980"/>
        <dbReference type="ChEBI" id="CHEBI:57783"/>
        <dbReference type="ChEBI" id="CHEBI:58349"/>
        <dbReference type="EC" id="1.1.1.169"/>
    </reaction>
</comment>
<dbReference type="InterPro" id="IPR003710">
    <property type="entry name" value="ApbA"/>
</dbReference>
<dbReference type="GO" id="GO:0015940">
    <property type="term" value="P:pantothenate biosynthetic process"/>
    <property type="evidence" value="ECO:0007669"/>
    <property type="project" value="UniProtKB-UniPathway"/>
</dbReference>
<evidence type="ECO:0000313" key="8">
    <source>
        <dbReference type="Proteomes" id="UP000075683"/>
    </source>
</evidence>
<comment type="caution">
    <text evidence="7">The sequence shown here is derived from an EMBL/GenBank/DDBJ whole genome shotgun (WGS) entry which is preliminary data.</text>
</comment>